<feature type="region of interest" description="Disordered" evidence="1">
    <location>
        <begin position="25"/>
        <end position="56"/>
    </location>
</feature>
<comment type="caution">
    <text evidence="2">The sequence shown here is derived from an EMBL/GenBank/DDBJ whole genome shotgun (WGS) entry which is preliminary data.</text>
</comment>
<protein>
    <submittedName>
        <fullName evidence="2">Uncharacterized protein</fullName>
    </submittedName>
</protein>
<dbReference type="AlphaFoldDB" id="A0AAP0J5Q1"/>
<organism evidence="2 3">
    <name type="scientific">Stephania yunnanensis</name>
    <dbReference type="NCBI Taxonomy" id="152371"/>
    <lineage>
        <taxon>Eukaryota</taxon>
        <taxon>Viridiplantae</taxon>
        <taxon>Streptophyta</taxon>
        <taxon>Embryophyta</taxon>
        <taxon>Tracheophyta</taxon>
        <taxon>Spermatophyta</taxon>
        <taxon>Magnoliopsida</taxon>
        <taxon>Ranunculales</taxon>
        <taxon>Menispermaceae</taxon>
        <taxon>Menispermoideae</taxon>
        <taxon>Cissampelideae</taxon>
        <taxon>Stephania</taxon>
    </lineage>
</organism>
<proteinExistence type="predicted"/>
<sequence length="56" mass="5998">MESVVDCTAAAAARLSSSLLRASLQTSNDRRDTDHEGCGRLSFLAPDGEMEVGERN</sequence>
<evidence type="ECO:0000256" key="1">
    <source>
        <dbReference type="SAM" id="MobiDB-lite"/>
    </source>
</evidence>
<dbReference type="EMBL" id="JBBNAF010000007">
    <property type="protein sequence ID" value="KAK9128157.1"/>
    <property type="molecule type" value="Genomic_DNA"/>
</dbReference>
<dbReference type="Proteomes" id="UP001420932">
    <property type="component" value="Unassembled WGS sequence"/>
</dbReference>
<keyword evidence="3" id="KW-1185">Reference proteome</keyword>
<reference evidence="2 3" key="1">
    <citation type="submission" date="2024-01" db="EMBL/GenBank/DDBJ databases">
        <title>Genome assemblies of Stephania.</title>
        <authorList>
            <person name="Yang L."/>
        </authorList>
    </citation>
    <scope>NUCLEOTIDE SEQUENCE [LARGE SCALE GENOMIC DNA]</scope>
    <source>
        <strain evidence="2">YNDBR</strain>
        <tissue evidence="2">Leaf</tissue>
    </source>
</reference>
<gene>
    <name evidence="2" type="ORF">Syun_016954</name>
</gene>
<name>A0AAP0J5Q1_9MAGN</name>
<accession>A0AAP0J5Q1</accession>
<evidence type="ECO:0000313" key="3">
    <source>
        <dbReference type="Proteomes" id="UP001420932"/>
    </source>
</evidence>
<feature type="compositionally biased region" description="Basic and acidic residues" evidence="1">
    <location>
        <begin position="28"/>
        <end position="38"/>
    </location>
</feature>
<evidence type="ECO:0000313" key="2">
    <source>
        <dbReference type="EMBL" id="KAK9128157.1"/>
    </source>
</evidence>